<sequence>MDITDFLKLPFAKSFTLLAGEHGTHHQITGVNILDNPKASDWLSPGELIVTSGYFFSESPEALERFLTHFHRLNIAGICIKPQIYLTPLPKALIERCNELAIPLIEIPYGIAFSKILNTVMNLLSNESNEANQMALDFSSDLLEAGLKGDGFTEVQHKLETLLGNPLIITNQDWSLLVEHVDEAFLPYIQKNTHQMHFQKEAFDTLPPNLAYLKHPSSFALNNQQTGTILPVFFNDITYGYLIVLQKNRDLNRKDYLALEHASITVALEIVHRTEKERIQNKVLRDFYRELLFGHSSIEDLSAFNIEFNYEIPYTVVIVALDSINEDTTNLVQQKYEEERTIRQVFAAAKFFQDPIFTELHLFKQGGYFIGLVGHAKQQTKISPTMEQQFFEAFQAYLLKNVPSSFYLNIYVGTKQAIDSLTQSYREAKRIIDYQKPAQSKIYFAQNFYFELFLRQHIQTDDAMSYVKHYLAPLLIPKNQDLLETLTAYLDNHLNLATTSRDLFIHRNTLLYRITKIEKILGYPLDTSQATLSLQLALHFLREYGKE</sequence>
<evidence type="ECO:0000259" key="1">
    <source>
        <dbReference type="Pfam" id="PF07905"/>
    </source>
</evidence>
<evidence type="ECO:0000313" key="4">
    <source>
        <dbReference type="Proteomes" id="UP000622610"/>
    </source>
</evidence>
<dbReference type="InterPro" id="IPR025736">
    <property type="entry name" value="PucR_C-HTH_dom"/>
</dbReference>
<comment type="caution">
    <text evidence="3">The sequence shown here is derived from an EMBL/GenBank/DDBJ whole genome shotgun (WGS) entry which is preliminary data.</text>
</comment>
<accession>A0A917N5Y4</accession>
<dbReference type="InterPro" id="IPR029016">
    <property type="entry name" value="GAF-like_dom_sf"/>
</dbReference>
<dbReference type="AlphaFoldDB" id="A0A917N5Y4"/>
<feature type="domain" description="Purine catabolism PurC-like" evidence="1">
    <location>
        <begin position="6"/>
        <end position="124"/>
    </location>
</feature>
<evidence type="ECO:0000313" key="3">
    <source>
        <dbReference type="EMBL" id="GGI65212.1"/>
    </source>
</evidence>
<reference evidence="3" key="2">
    <citation type="submission" date="2020-09" db="EMBL/GenBank/DDBJ databases">
        <authorList>
            <person name="Sun Q."/>
            <person name="Sedlacek I."/>
        </authorList>
    </citation>
    <scope>NUCLEOTIDE SEQUENCE</scope>
    <source>
        <strain evidence="3">CCM 8433</strain>
    </source>
</reference>
<dbReference type="RefSeq" id="WP_188367047.1">
    <property type="nucleotide sequence ID" value="NZ_BMDT01000002.1"/>
</dbReference>
<dbReference type="PANTHER" id="PTHR33744">
    <property type="entry name" value="CARBOHYDRATE DIACID REGULATOR"/>
    <property type="match status" value="1"/>
</dbReference>
<dbReference type="PANTHER" id="PTHR33744:SF1">
    <property type="entry name" value="DNA-BINDING TRANSCRIPTIONAL ACTIVATOR ADER"/>
    <property type="match status" value="1"/>
</dbReference>
<organism evidence="3 4">
    <name type="scientific">Enterococcus alcedinis</name>
    <dbReference type="NCBI Taxonomy" id="1274384"/>
    <lineage>
        <taxon>Bacteria</taxon>
        <taxon>Bacillati</taxon>
        <taxon>Bacillota</taxon>
        <taxon>Bacilli</taxon>
        <taxon>Lactobacillales</taxon>
        <taxon>Enterococcaceae</taxon>
        <taxon>Enterococcus</taxon>
    </lineage>
</organism>
<dbReference type="Pfam" id="PF13556">
    <property type="entry name" value="HTH_30"/>
    <property type="match status" value="1"/>
</dbReference>
<proteinExistence type="predicted"/>
<dbReference type="Gene3D" id="3.30.450.40">
    <property type="match status" value="1"/>
</dbReference>
<protein>
    <submittedName>
        <fullName evidence="3">Purine catabolism regulatory protein</fullName>
    </submittedName>
</protein>
<reference evidence="3" key="1">
    <citation type="journal article" date="2014" name="Int. J. Syst. Evol. Microbiol.">
        <title>Complete genome sequence of Corynebacterium casei LMG S-19264T (=DSM 44701T), isolated from a smear-ripened cheese.</title>
        <authorList>
            <consortium name="US DOE Joint Genome Institute (JGI-PGF)"/>
            <person name="Walter F."/>
            <person name="Albersmeier A."/>
            <person name="Kalinowski J."/>
            <person name="Ruckert C."/>
        </authorList>
    </citation>
    <scope>NUCLEOTIDE SEQUENCE</scope>
    <source>
        <strain evidence="3">CCM 8433</strain>
    </source>
</reference>
<dbReference type="InterPro" id="IPR012914">
    <property type="entry name" value="PucR_dom"/>
</dbReference>
<dbReference type="Gene3D" id="1.10.10.2840">
    <property type="entry name" value="PucR C-terminal helix-turn-helix domain"/>
    <property type="match status" value="1"/>
</dbReference>
<dbReference type="EMBL" id="BMDT01000002">
    <property type="protein sequence ID" value="GGI65212.1"/>
    <property type="molecule type" value="Genomic_DNA"/>
</dbReference>
<name>A0A917N5Y4_9ENTE</name>
<gene>
    <name evidence="3" type="ORF">GCM10011482_08660</name>
</gene>
<evidence type="ECO:0000259" key="2">
    <source>
        <dbReference type="Pfam" id="PF13556"/>
    </source>
</evidence>
<dbReference type="InterPro" id="IPR042070">
    <property type="entry name" value="PucR_C-HTH_sf"/>
</dbReference>
<dbReference type="Proteomes" id="UP000622610">
    <property type="component" value="Unassembled WGS sequence"/>
</dbReference>
<keyword evidence="4" id="KW-1185">Reference proteome</keyword>
<dbReference type="Pfam" id="PF07905">
    <property type="entry name" value="PucR"/>
    <property type="match status" value="1"/>
</dbReference>
<feature type="domain" description="PucR C-terminal helix-turn-helix" evidence="2">
    <location>
        <begin position="482"/>
        <end position="539"/>
    </location>
</feature>
<dbReference type="InterPro" id="IPR051448">
    <property type="entry name" value="CdaR-like_regulators"/>
</dbReference>